<proteinExistence type="predicted"/>
<feature type="compositionally biased region" description="Polar residues" evidence="1">
    <location>
        <begin position="1"/>
        <end position="16"/>
    </location>
</feature>
<accession>A0A2K3NW79</accession>
<protein>
    <submittedName>
        <fullName evidence="2">Uncharacterized protein</fullName>
    </submittedName>
</protein>
<gene>
    <name evidence="2" type="ORF">L195_g003769</name>
</gene>
<dbReference type="EMBL" id="ASHM01001786">
    <property type="protein sequence ID" value="PNY07281.1"/>
    <property type="molecule type" value="Genomic_DNA"/>
</dbReference>
<sequence length="130" mass="14534">MDFTFTATIPSPTKQQLPPEPPDKGGKGVQHKLKEGSSTVSFRDKVLGSQTVMIREKVDLLATNQAQVELIHGNRLMPMLHVERTVIEELSIPWKDALVVKLLGKNLGYGTMKQKLESVWRLAGAFELMH</sequence>
<reference evidence="2 3" key="1">
    <citation type="journal article" date="2014" name="Am. J. Bot.">
        <title>Genome assembly and annotation for red clover (Trifolium pratense; Fabaceae).</title>
        <authorList>
            <person name="Istvanek J."/>
            <person name="Jaros M."/>
            <person name="Krenek A."/>
            <person name="Repkova J."/>
        </authorList>
    </citation>
    <scope>NUCLEOTIDE SEQUENCE [LARGE SCALE GENOMIC DNA]</scope>
    <source>
        <strain evidence="3">cv. Tatra</strain>
        <tissue evidence="2">Young leaves</tissue>
    </source>
</reference>
<evidence type="ECO:0000313" key="3">
    <source>
        <dbReference type="Proteomes" id="UP000236291"/>
    </source>
</evidence>
<dbReference type="AlphaFoldDB" id="A0A2K3NW79"/>
<name>A0A2K3NW79_TRIPR</name>
<dbReference type="Proteomes" id="UP000236291">
    <property type="component" value="Unassembled WGS sequence"/>
</dbReference>
<comment type="caution">
    <text evidence="2">The sequence shown here is derived from an EMBL/GenBank/DDBJ whole genome shotgun (WGS) entry which is preliminary data.</text>
</comment>
<feature type="non-terminal residue" evidence="2">
    <location>
        <position position="130"/>
    </location>
</feature>
<feature type="region of interest" description="Disordered" evidence="1">
    <location>
        <begin position="1"/>
        <end position="35"/>
    </location>
</feature>
<evidence type="ECO:0000256" key="1">
    <source>
        <dbReference type="SAM" id="MobiDB-lite"/>
    </source>
</evidence>
<reference evidence="2 3" key="2">
    <citation type="journal article" date="2017" name="Front. Plant Sci.">
        <title>Gene Classification and Mining of Molecular Markers Useful in Red Clover (Trifolium pratense) Breeding.</title>
        <authorList>
            <person name="Istvanek J."/>
            <person name="Dluhosova J."/>
            <person name="Dluhos P."/>
            <person name="Patkova L."/>
            <person name="Nedelnik J."/>
            <person name="Repkova J."/>
        </authorList>
    </citation>
    <scope>NUCLEOTIDE SEQUENCE [LARGE SCALE GENOMIC DNA]</scope>
    <source>
        <strain evidence="3">cv. Tatra</strain>
        <tissue evidence="2">Young leaves</tissue>
    </source>
</reference>
<organism evidence="2 3">
    <name type="scientific">Trifolium pratense</name>
    <name type="common">Red clover</name>
    <dbReference type="NCBI Taxonomy" id="57577"/>
    <lineage>
        <taxon>Eukaryota</taxon>
        <taxon>Viridiplantae</taxon>
        <taxon>Streptophyta</taxon>
        <taxon>Embryophyta</taxon>
        <taxon>Tracheophyta</taxon>
        <taxon>Spermatophyta</taxon>
        <taxon>Magnoliopsida</taxon>
        <taxon>eudicotyledons</taxon>
        <taxon>Gunneridae</taxon>
        <taxon>Pentapetalae</taxon>
        <taxon>rosids</taxon>
        <taxon>fabids</taxon>
        <taxon>Fabales</taxon>
        <taxon>Fabaceae</taxon>
        <taxon>Papilionoideae</taxon>
        <taxon>50 kb inversion clade</taxon>
        <taxon>NPAAA clade</taxon>
        <taxon>Hologalegina</taxon>
        <taxon>IRL clade</taxon>
        <taxon>Trifolieae</taxon>
        <taxon>Trifolium</taxon>
    </lineage>
</organism>
<evidence type="ECO:0000313" key="2">
    <source>
        <dbReference type="EMBL" id="PNY07281.1"/>
    </source>
</evidence>